<comment type="caution">
    <text evidence="13">The sequence shown here is derived from an EMBL/GenBank/DDBJ whole genome shotgun (WGS) entry which is preliminary data.</text>
</comment>
<dbReference type="InterPro" id="IPR050728">
    <property type="entry name" value="Zinc_Metalloprotease_M4"/>
</dbReference>
<evidence type="ECO:0000256" key="2">
    <source>
        <dbReference type="ARBA" id="ARBA00022670"/>
    </source>
</evidence>
<keyword evidence="9" id="KW-0472">Membrane</keyword>
<dbReference type="PANTHER" id="PTHR33794:SF1">
    <property type="entry name" value="BACILLOLYSIN"/>
    <property type="match status" value="1"/>
</dbReference>
<dbReference type="EMBL" id="JBHTCG010000030">
    <property type="protein sequence ID" value="MFC7386768.1"/>
    <property type="molecule type" value="Genomic_DNA"/>
</dbReference>
<reference evidence="14" key="1">
    <citation type="journal article" date="2019" name="Int. J. Syst. Evol. Microbiol.">
        <title>The Global Catalogue of Microorganisms (GCM) 10K type strain sequencing project: providing services to taxonomists for standard genome sequencing and annotation.</title>
        <authorList>
            <consortium name="The Broad Institute Genomics Platform"/>
            <consortium name="The Broad Institute Genome Sequencing Center for Infectious Disease"/>
            <person name="Wu L."/>
            <person name="Ma J."/>
        </authorList>
    </citation>
    <scope>NUCLEOTIDE SEQUENCE [LARGE SCALE GENOMIC DNA]</scope>
    <source>
        <strain evidence="14">CECT 7649</strain>
    </source>
</reference>
<evidence type="ECO:0000256" key="5">
    <source>
        <dbReference type="ARBA" id="ARBA00022801"/>
    </source>
</evidence>
<feature type="transmembrane region" description="Helical" evidence="9">
    <location>
        <begin position="154"/>
        <end position="177"/>
    </location>
</feature>
<keyword evidence="9" id="KW-1133">Transmembrane helix</keyword>
<dbReference type="InterPro" id="IPR023612">
    <property type="entry name" value="Peptidase_M4"/>
</dbReference>
<feature type="domain" description="FTP" evidence="12">
    <location>
        <begin position="313"/>
        <end position="347"/>
    </location>
</feature>
<dbReference type="GO" id="GO:0016787">
    <property type="term" value="F:hydrolase activity"/>
    <property type="evidence" value="ECO:0007669"/>
    <property type="project" value="UniProtKB-KW"/>
</dbReference>
<evidence type="ECO:0000256" key="4">
    <source>
        <dbReference type="ARBA" id="ARBA00022729"/>
    </source>
</evidence>
<feature type="transmembrane region" description="Helical" evidence="9">
    <location>
        <begin position="119"/>
        <end position="142"/>
    </location>
</feature>
<dbReference type="InterPro" id="IPR013856">
    <property type="entry name" value="Peptidase_M4_domain"/>
</dbReference>
<dbReference type="Pfam" id="PF07504">
    <property type="entry name" value="FTP"/>
    <property type="match status" value="1"/>
</dbReference>
<keyword evidence="6" id="KW-0862">Zinc</keyword>
<keyword evidence="9" id="KW-0812">Transmembrane</keyword>
<proteinExistence type="inferred from homology"/>
<evidence type="ECO:0000259" key="11">
    <source>
        <dbReference type="Pfam" id="PF02868"/>
    </source>
</evidence>
<evidence type="ECO:0000256" key="6">
    <source>
        <dbReference type="ARBA" id="ARBA00022833"/>
    </source>
</evidence>
<feature type="compositionally biased region" description="Basic and acidic residues" evidence="8">
    <location>
        <begin position="454"/>
        <end position="465"/>
    </location>
</feature>
<keyword evidence="4" id="KW-0732">Signal</keyword>
<feature type="transmembrane region" description="Helical" evidence="9">
    <location>
        <begin position="184"/>
        <end position="206"/>
    </location>
</feature>
<evidence type="ECO:0000313" key="14">
    <source>
        <dbReference type="Proteomes" id="UP001596496"/>
    </source>
</evidence>
<dbReference type="InterPro" id="IPR027268">
    <property type="entry name" value="Peptidase_M4/M1_CTD_sf"/>
</dbReference>
<dbReference type="Gene3D" id="3.10.170.10">
    <property type="match status" value="1"/>
</dbReference>
<dbReference type="RefSeq" id="WP_380830492.1">
    <property type="nucleotide sequence ID" value="NZ_JBHTCG010000030.1"/>
</dbReference>
<dbReference type="PANTHER" id="PTHR33794">
    <property type="entry name" value="BACILLOLYSIN"/>
    <property type="match status" value="1"/>
</dbReference>
<dbReference type="PRINTS" id="PR00730">
    <property type="entry name" value="THERMOLYSIN"/>
</dbReference>
<dbReference type="InterPro" id="IPR001570">
    <property type="entry name" value="Peptidase_M4_C_domain"/>
</dbReference>
<organism evidence="13 14">
    <name type="scientific">Sphaerisporangium rhizosphaerae</name>
    <dbReference type="NCBI Taxonomy" id="2269375"/>
    <lineage>
        <taxon>Bacteria</taxon>
        <taxon>Bacillati</taxon>
        <taxon>Actinomycetota</taxon>
        <taxon>Actinomycetes</taxon>
        <taxon>Streptosporangiales</taxon>
        <taxon>Streptosporangiaceae</taxon>
        <taxon>Sphaerisporangium</taxon>
    </lineage>
</organism>
<accession>A0ABW2PGD2</accession>
<keyword evidence="2" id="KW-0645">Protease</keyword>
<dbReference type="EC" id="3.4.24.-" evidence="13"/>
<evidence type="ECO:0000313" key="13">
    <source>
        <dbReference type="EMBL" id="MFC7386768.1"/>
    </source>
</evidence>
<feature type="domain" description="Peptidase M4 C-terminal" evidence="11">
    <location>
        <begin position="565"/>
        <end position="711"/>
    </location>
</feature>
<sequence>MRSARKARPAVRAAARASWIGAAAAALSTAVTWAVLALLTTGAEGLVGGFLSGSANGVTTTAAAATGGPVDWWSATLSTGGRIWPVQFLLQGSPLVLVALGPLAAGVLAGVLTRGRARLLAASAGYAAVLTAVAALVAALAPGELALVSTPAPYAFGLGLAWCLATGLAGQALRALVAPRRVRLLAGAGAGLLAAQLALSGSAAAAPAAEQPAALPLGIAAAPPEPAPVGYYRPGVSQALARVGLETARQKASRDMTAGSVNMAREPWLGVPTMASLDSPVGKDVTSWLRSNAALFAVKDPVAQLRPMPARAKDPLGQRHDWFQQQIDGVPVYGARVGVHRDAKGTTVRGLTNGLIPDLAPVATRPTLGAYAAVAAATRAMPDGRTVEPPVLYLLPGDPDPGRPVPVTLVWRVWLAAADGRSTVYYVDALSTGRVVTFEPGRLEFKQRRVWDLRNSDETDDDPARVEGQGPVSEPDVNAIYDHSGKFYDYMMSTFGRDSWDGEGARMDAGARYSSSADGTPEKNAFFMPESGMTAFGQGTATLTIVSHEWQHGVTFSTANLFQLFQGGSLHESFSDVFAAFTEAKVTGSTSWKAGEGSSLGVIRDLANPHNITYGGIPHPAHYSEYWLGCADSGWVHFNSLIPSHAWYILATRIGVTKAAEIAYRDLTVYLGPRSRFTETRVGAIQAAYDLYGKNSPESQETWRAFGAVGIDGVYESPRQVCMCFADESLTGVGLKGMDPGGSTTDATVAALLRTRDLFENAESGSVLHYAHLYARTNSRAMELLTADDGLRQRTAHLMQSMEPAFRTVGTRDGDRVIITQTLINEINALVDAYIQADIASGNGGELAAVLRADRSLVDSQALVGKTANQVLAQLDTIFE</sequence>
<evidence type="ECO:0000256" key="7">
    <source>
        <dbReference type="ARBA" id="ARBA00023049"/>
    </source>
</evidence>
<gene>
    <name evidence="13" type="ORF">ACFQSB_31480</name>
</gene>
<protein>
    <submittedName>
        <fullName evidence="13">M4 family metallopeptidase</fullName>
        <ecNumber evidence="13">3.4.24.-</ecNumber>
    </submittedName>
</protein>
<dbReference type="SUPFAM" id="SSF55486">
    <property type="entry name" value="Metalloproteases ('zincins'), catalytic domain"/>
    <property type="match status" value="1"/>
</dbReference>
<dbReference type="Proteomes" id="UP001596496">
    <property type="component" value="Unassembled WGS sequence"/>
</dbReference>
<feature type="transmembrane region" description="Helical" evidence="9">
    <location>
        <begin position="88"/>
        <end position="112"/>
    </location>
</feature>
<dbReference type="Pfam" id="PF02868">
    <property type="entry name" value="Peptidase_M4_C"/>
    <property type="match status" value="1"/>
</dbReference>
<evidence type="ECO:0000259" key="10">
    <source>
        <dbReference type="Pfam" id="PF01447"/>
    </source>
</evidence>
<name>A0ABW2PGD2_9ACTN</name>
<dbReference type="Pfam" id="PF01447">
    <property type="entry name" value="Peptidase_M4"/>
    <property type="match status" value="1"/>
</dbReference>
<dbReference type="InterPro" id="IPR011096">
    <property type="entry name" value="FTP_domain"/>
</dbReference>
<evidence type="ECO:0000259" key="12">
    <source>
        <dbReference type="Pfam" id="PF07504"/>
    </source>
</evidence>
<keyword evidence="3" id="KW-0479">Metal-binding</keyword>
<feature type="domain" description="Peptidase M4" evidence="10">
    <location>
        <begin position="476"/>
        <end position="555"/>
    </location>
</feature>
<dbReference type="CDD" id="cd09597">
    <property type="entry name" value="M4_TLP"/>
    <property type="match status" value="1"/>
</dbReference>
<evidence type="ECO:0000256" key="1">
    <source>
        <dbReference type="ARBA" id="ARBA00009388"/>
    </source>
</evidence>
<keyword evidence="5 13" id="KW-0378">Hydrolase</keyword>
<comment type="similarity">
    <text evidence="1">Belongs to the peptidase M4 family.</text>
</comment>
<keyword evidence="14" id="KW-1185">Reference proteome</keyword>
<dbReference type="Gene3D" id="1.10.390.10">
    <property type="entry name" value="Neutral Protease Domain 2"/>
    <property type="match status" value="1"/>
</dbReference>
<keyword evidence="7" id="KW-0482">Metalloprotease</keyword>
<evidence type="ECO:0000256" key="9">
    <source>
        <dbReference type="SAM" id="Phobius"/>
    </source>
</evidence>
<evidence type="ECO:0000256" key="8">
    <source>
        <dbReference type="SAM" id="MobiDB-lite"/>
    </source>
</evidence>
<evidence type="ECO:0000256" key="3">
    <source>
        <dbReference type="ARBA" id="ARBA00022723"/>
    </source>
</evidence>
<feature type="region of interest" description="Disordered" evidence="8">
    <location>
        <begin position="454"/>
        <end position="475"/>
    </location>
</feature>